<evidence type="ECO:0000313" key="1">
    <source>
        <dbReference type="EMBL" id="KAL2498887.1"/>
    </source>
</evidence>
<keyword evidence="2" id="KW-1185">Reference proteome</keyword>
<comment type="caution">
    <text evidence="1">The sequence shown here is derived from an EMBL/GenBank/DDBJ whole genome shotgun (WGS) entry which is preliminary data.</text>
</comment>
<accession>A0ABD1SDQ9</accession>
<sequence>MRTAAWARKSRICATRSARGAPVQILDLRDRRTACADPRSARQFLPAYATGMGRAYLISARPNKHPPGATEQISDLLCSRAVPCRRCHISEGDSAMVWWLFGFGQEDNLMEEEDPCLVARIGYVWLHEQ</sequence>
<organism evidence="1 2">
    <name type="scientific">Abeliophyllum distichum</name>
    <dbReference type="NCBI Taxonomy" id="126358"/>
    <lineage>
        <taxon>Eukaryota</taxon>
        <taxon>Viridiplantae</taxon>
        <taxon>Streptophyta</taxon>
        <taxon>Embryophyta</taxon>
        <taxon>Tracheophyta</taxon>
        <taxon>Spermatophyta</taxon>
        <taxon>Magnoliopsida</taxon>
        <taxon>eudicotyledons</taxon>
        <taxon>Gunneridae</taxon>
        <taxon>Pentapetalae</taxon>
        <taxon>asterids</taxon>
        <taxon>lamiids</taxon>
        <taxon>Lamiales</taxon>
        <taxon>Oleaceae</taxon>
        <taxon>Forsythieae</taxon>
        <taxon>Abeliophyllum</taxon>
    </lineage>
</organism>
<dbReference type="Proteomes" id="UP001604336">
    <property type="component" value="Unassembled WGS sequence"/>
</dbReference>
<name>A0ABD1SDQ9_9LAMI</name>
<gene>
    <name evidence="1" type="ORF">Adt_24437</name>
</gene>
<evidence type="ECO:0000313" key="2">
    <source>
        <dbReference type="Proteomes" id="UP001604336"/>
    </source>
</evidence>
<dbReference type="AlphaFoldDB" id="A0ABD1SDQ9"/>
<proteinExistence type="predicted"/>
<reference evidence="2" key="1">
    <citation type="submission" date="2024-07" db="EMBL/GenBank/DDBJ databases">
        <title>Two chromosome-level genome assemblies of Korean endemic species Abeliophyllum distichum and Forsythia ovata (Oleaceae).</title>
        <authorList>
            <person name="Jang H."/>
        </authorList>
    </citation>
    <scope>NUCLEOTIDE SEQUENCE [LARGE SCALE GENOMIC DNA]</scope>
</reference>
<protein>
    <submittedName>
        <fullName evidence="1">Uncharacterized protein</fullName>
    </submittedName>
</protein>
<dbReference type="EMBL" id="JBFOLK010000007">
    <property type="protein sequence ID" value="KAL2498887.1"/>
    <property type="molecule type" value="Genomic_DNA"/>
</dbReference>